<evidence type="ECO:0000256" key="1">
    <source>
        <dbReference type="SAM" id="SignalP"/>
    </source>
</evidence>
<evidence type="ECO:0008006" key="4">
    <source>
        <dbReference type="Google" id="ProtNLM"/>
    </source>
</evidence>
<evidence type="ECO:0000313" key="3">
    <source>
        <dbReference type="Proteomes" id="UP000501466"/>
    </source>
</evidence>
<gene>
    <name evidence="2" type="ORF">THMIRHAT_00860</name>
</gene>
<dbReference type="Proteomes" id="UP000501466">
    <property type="component" value="Chromosome"/>
</dbReference>
<organism evidence="2 3">
    <name type="scientific">Thiosulfativibrio zosterae</name>
    <dbReference type="NCBI Taxonomy" id="2675053"/>
    <lineage>
        <taxon>Bacteria</taxon>
        <taxon>Pseudomonadati</taxon>
        <taxon>Pseudomonadota</taxon>
        <taxon>Gammaproteobacteria</taxon>
        <taxon>Thiotrichales</taxon>
        <taxon>Piscirickettsiaceae</taxon>
        <taxon>Thiosulfativibrio</taxon>
    </lineage>
</organism>
<feature type="chain" id="PRO_5026068748" description="Lipoprotein" evidence="1">
    <location>
        <begin position="22"/>
        <end position="68"/>
    </location>
</feature>
<dbReference type="EMBL" id="AP021888">
    <property type="protein sequence ID" value="BBP42340.1"/>
    <property type="molecule type" value="Genomic_DNA"/>
</dbReference>
<evidence type="ECO:0000313" key="2">
    <source>
        <dbReference type="EMBL" id="BBP42340.1"/>
    </source>
</evidence>
<reference evidence="3" key="1">
    <citation type="submission" date="2019-11" db="EMBL/GenBank/DDBJ databases">
        <title>Isolation and characterization of two novel species in the genus Thiomicrorhabdus.</title>
        <authorList>
            <person name="Mochizuki J."/>
            <person name="Kojima H."/>
            <person name="Fukui M."/>
        </authorList>
    </citation>
    <scope>NUCLEOTIDE SEQUENCE [LARGE SCALE GENOMIC DNA]</scope>
    <source>
        <strain evidence="3">AkT22</strain>
    </source>
</reference>
<keyword evidence="1" id="KW-0732">Signal</keyword>
<protein>
    <recommendedName>
        <fullName evidence="4">Lipoprotein</fullName>
    </recommendedName>
</protein>
<dbReference type="RefSeq" id="WP_173289675.1">
    <property type="nucleotide sequence ID" value="NZ_AP021888.1"/>
</dbReference>
<feature type="signal peptide" evidence="1">
    <location>
        <begin position="1"/>
        <end position="21"/>
    </location>
</feature>
<accession>A0A6F8PK12</accession>
<dbReference type="AlphaFoldDB" id="A0A6F8PK12"/>
<sequence>MKLIFLVFLLTVTHACTPQMAYQSGQEWQKNECYKIASPSERERCLENINPAYETYQQQIKRPSDPKE</sequence>
<keyword evidence="3" id="KW-1185">Reference proteome</keyword>
<name>A0A6F8PK12_9GAMM</name>
<proteinExistence type="predicted"/>
<dbReference type="KEGG" id="tzo:THMIRHAT_00860"/>